<dbReference type="RefSeq" id="WP_228399068.1">
    <property type="nucleotide sequence ID" value="NZ_JADRCP010000005.1"/>
</dbReference>
<proteinExistence type="predicted"/>
<keyword evidence="5" id="KW-1185">Reference proteome</keyword>
<comment type="caution">
    <text evidence="3">The sequence shown here is derived from an EMBL/GenBank/DDBJ whole genome shotgun (WGS) entry which is preliminary data.</text>
</comment>
<reference evidence="3 5" key="1">
    <citation type="submission" date="2020-11" db="EMBL/GenBank/DDBJ databases">
        <title>Insectihabitans protaetiae gen. nov. sp. nov. and Insectihabitans allomyrinae sp. nov., isolated from larvae of Protaetia brevitarsis seulensis and Allomyrina dichotoma, respectively.</title>
        <authorList>
            <person name="Lee S.D."/>
            <person name="Byeon Y.-S."/>
            <person name="Kim S.-M."/>
            <person name="Yang H.L."/>
            <person name="Kim I.S."/>
        </authorList>
    </citation>
    <scope>NUCLEOTIDE SEQUENCE</scope>
    <source>
        <strain evidence="3">CWB-B4</strain>
        <strain evidence="2 5">CWB-B43</strain>
    </source>
</reference>
<protein>
    <submittedName>
        <fullName evidence="3">DUF1007 family protein</fullName>
    </submittedName>
</protein>
<dbReference type="EMBL" id="JADRCP010000005">
    <property type="protein sequence ID" value="MBK5177764.1"/>
    <property type="molecule type" value="Genomic_DNA"/>
</dbReference>
<dbReference type="PIRSF" id="PIRSF008159">
    <property type="entry name" value="UCP008159_ABC"/>
    <property type="match status" value="1"/>
</dbReference>
<sequence>MTLITRTIVFAMMCLLSPLAGAHPHSFIDIDSSLVIQKQQLVGVRMVWEMDELTSAALLLDASMAKDSPLVWQSMADELMENTRNQLYFSYMKLNDKPVQFAEKADNYSLSRHGNKAVFTFVLPLANPVPLKNSTITLSTYEQSYYVDMRYPSEKSIHLSDDIAEICSVKLTTPKPDASLMAYARSLDKNDSPGEDMMLGSKFAQIVTLKCH</sequence>
<dbReference type="Proteomes" id="UP001296969">
    <property type="component" value="Unassembled WGS sequence"/>
</dbReference>
<dbReference type="AlphaFoldDB" id="A0A9D7AKA4"/>
<gene>
    <name evidence="3" type="ORF">I2492_15690</name>
    <name evidence="2" type="ORF">I2493_16310</name>
</gene>
<evidence type="ECO:0000313" key="2">
    <source>
        <dbReference type="EMBL" id="MBK5074570.1"/>
    </source>
</evidence>
<dbReference type="Proteomes" id="UP000807542">
    <property type="component" value="Unassembled WGS sequence"/>
</dbReference>
<evidence type="ECO:0000313" key="4">
    <source>
        <dbReference type="Proteomes" id="UP000807542"/>
    </source>
</evidence>
<keyword evidence="1" id="KW-0732">Signal</keyword>
<dbReference type="InterPro" id="IPR010412">
    <property type="entry name" value="DUF1007"/>
</dbReference>
<accession>A0A9D7AKA4</accession>
<organism evidence="3 4">
    <name type="scientific">Limnobaculum xujianqingii</name>
    <dbReference type="NCBI Taxonomy" id="2738837"/>
    <lineage>
        <taxon>Bacteria</taxon>
        <taxon>Pseudomonadati</taxon>
        <taxon>Pseudomonadota</taxon>
        <taxon>Gammaproteobacteria</taxon>
        <taxon>Enterobacterales</taxon>
        <taxon>Budviciaceae</taxon>
        <taxon>Limnobaculum</taxon>
    </lineage>
</organism>
<name>A0A9D7AKA4_9GAMM</name>
<evidence type="ECO:0000313" key="3">
    <source>
        <dbReference type="EMBL" id="MBK5177764.1"/>
    </source>
</evidence>
<evidence type="ECO:0000313" key="5">
    <source>
        <dbReference type="Proteomes" id="UP001296969"/>
    </source>
</evidence>
<evidence type="ECO:0000256" key="1">
    <source>
        <dbReference type="SAM" id="SignalP"/>
    </source>
</evidence>
<dbReference type="EMBL" id="JADRCQ010000005">
    <property type="protein sequence ID" value="MBK5074570.1"/>
    <property type="molecule type" value="Genomic_DNA"/>
</dbReference>
<dbReference type="Pfam" id="PF06226">
    <property type="entry name" value="DUF1007"/>
    <property type="match status" value="1"/>
</dbReference>
<feature type="signal peptide" evidence="1">
    <location>
        <begin position="1"/>
        <end position="22"/>
    </location>
</feature>
<feature type="chain" id="PRO_5039236202" evidence="1">
    <location>
        <begin position="23"/>
        <end position="212"/>
    </location>
</feature>
<dbReference type="InterPro" id="IPR016537">
    <property type="entry name" value="UCP008159_ABC"/>
</dbReference>